<gene>
    <name evidence="7" type="ORF">DGUA_6G017602</name>
</gene>
<evidence type="ECO:0000313" key="8">
    <source>
        <dbReference type="Proteomes" id="UP000268350"/>
    </source>
</evidence>
<dbReference type="STRING" id="7266.A0A3B0KCW5"/>
<evidence type="ECO:0000259" key="6">
    <source>
        <dbReference type="PROSITE" id="PS50089"/>
    </source>
</evidence>
<dbReference type="OrthoDB" id="6105938at2759"/>
<dbReference type="InterPro" id="IPR013083">
    <property type="entry name" value="Znf_RING/FYVE/PHD"/>
</dbReference>
<evidence type="ECO:0000256" key="2">
    <source>
        <dbReference type="ARBA" id="ARBA00022771"/>
    </source>
</evidence>
<dbReference type="InterPro" id="IPR001841">
    <property type="entry name" value="Znf_RING"/>
</dbReference>
<accession>A0A3B0KCW5</accession>
<dbReference type="InterPro" id="IPR017907">
    <property type="entry name" value="Znf_RING_CS"/>
</dbReference>
<feature type="domain" description="RING-type" evidence="6">
    <location>
        <begin position="284"/>
        <end position="324"/>
    </location>
</feature>
<sequence length="337" mass="36480">MANSSRSFSNFSNRCLTIDLSLDGIEVYGSGSIEINTTFNGGHSNDSESSSTSFSSLSISNSNSTSSTSTTGFSSSVSSINTTGNISEDSDMNSVGYSASVDDDESDRDAGLSLDDSGRDAGLSLDDSRLNSRSIDISQVEAEIDRINRYCEQIGANSGNETSVSNTSTPTVVRRVFRSNSPVEVIDLLNVDNSIPRAAIGRSINRVPEAVIDLCTPDRSIVPTATIDLDDSDFVPTNRRRNHASSSTPTTARATLNIDDSAPSSPKRKRNEQNVSSNEDVYKCPVCLECVRHREPVSTKCGHVFCRPCIETAIRTTHKCPMCNKKLTIRQTTRIYL</sequence>
<name>A0A3B0KCW5_DROGU</name>
<reference evidence="8" key="1">
    <citation type="submission" date="2018-01" db="EMBL/GenBank/DDBJ databases">
        <authorList>
            <person name="Alioto T."/>
            <person name="Alioto T."/>
        </authorList>
    </citation>
    <scope>NUCLEOTIDE SEQUENCE [LARGE SCALE GENOMIC DNA]</scope>
</reference>
<dbReference type="PANTHER" id="PTHR23041">
    <property type="entry name" value="RING FINGER DOMAIN-CONTAINING"/>
    <property type="match status" value="1"/>
</dbReference>
<evidence type="ECO:0000256" key="5">
    <source>
        <dbReference type="SAM" id="MobiDB-lite"/>
    </source>
</evidence>
<dbReference type="GO" id="GO:0008270">
    <property type="term" value="F:zinc ion binding"/>
    <property type="evidence" value="ECO:0007669"/>
    <property type="project" value="UniProtKB-KW"/>
</dbReference>
<keyword evidence="2 4" id="KW-0863">Zinc-finger</keyword>
<protein>
    <submittedName>
        <fullName evidence="7">Blast:E3 ubiquitin-protein ligase RNF125</fullName>
    </submittedName>
</protein>
<dbReference type="PROSITE" id="PS50089">
    <property type="entry name" value="ZF_RING_2"/>
    <property type="match status" value="1"/>
</dbReference>
<evidence type="ECO:0000256" key="3">
    <source>
        <dbReference type="ARBA" id="ARBA00022833"/>
    </source>
</evidence>
<feature type="compositionally biased region" description="Low complexity" evidence="5">
    <location>
        <begin position="244"/>
        <end position="255"/>
    </location>
</feature>
<dbReference type="InterPro" id="IPR047134">
    <property type="entry name" value="RNF4"/>
</dbReference>
<proteinExistence type="predicted"/>
<dbReference type="GO" id="GO:0045944">
    <property type="term" value="P:positive regulation of transcription by RNA polymerase II"/>
    <property type="evidence" value="ECO:0007669"/>
    <property type="project" value="TreeGrafter"/>
</dbReference>
<dbReference type="Pfam" id="PF13923">
    <property type="entry name" value="zf-C3HC4_2"/>
    <property type="match status" value="1"/>
</dbReference>
<evidence type="ECO:0000313" key="7">
    <source>
        <dbReference type="EMBL" id="SPP82851.1"/>
    </source>
</evidence>
<dbReference type="SMART" id="SM00184">
    <property type="entry name" value="RING"/>
    <property type="match status" value="1"/>
</dbReference>
<dbReference type="Gene3D" id="3.30.40.10">
    <property type="entry name" value="Zinc/RING finger domain, C3HC4 (zinc finger)"/>
    <property type="match status" value="1"/>
</dbReference>
<feature type="compositionally biased region" description="Low complexity" evidence="5">
    <location>
        <begin position="47"/>
        <end position="87"/>
    </location>
</feature>
<feature type="region of interest" description="Disordered" evidence="5">
    <location>
        <begin position="231"/>
        <end position="275"/>
    </location>
</feature>
<evidence type="ECO:0000256" key="4">
    <source>
        <dbReference type="PROSITE-ProRule" id="PRU00175"/>
    </source>
</evidence>
<evidence type="ECO:0000256" key="1">
    <source>
        <dbReference type="ARBA" id="ARBA00022723"/>
    </source>
</evidence>
<dbReference type="EMBL" id="OUUW01000007">
    <property type="protein sequence ID" value="SPP82851.1"/>
    <property type="molecule type" value="Genomic_DNA"/>
</dbReference>
<keyword evidence="8" id="KW-1185">Reference proteome</keyword>
<dbReference type="SUPFAM" id="SSF57850">
    <property type="entry name" value="RING/U-box"/>
    <property type="match status" value="1"/>
</dbReference>
<organism evidence="7 8">
    <name type="scientific">Drosophila guanche</name>
    <name type="common">Fruit fly</name>
    <dbReference type="NCBI Taxonomy" id="7266"/>
    <lineage>
        <taxon>Eukaryota</taxon>
        <taxon>Metazoa</taxon>
        <taxon>Ecdysozoa</taxon>
        <taxon>Arthropoda</taxon>
        <taxon>Hexapoda</taxon>
        <taxon>Insecta</taxon>
        <taxon>Pterygota</taxon>
        <taxon>Neoptera</taxon>
        <taxon>Endopterygota</taxon>
        <taxon>Diptera</taxon>
        <taxon>Brachycera</taxon>
        <taxon>Muscomorpha</taxon>
        <taxon>Ephydroidea</taxon>
        <taxon>Drosophilidae</taxon>
        <taxon>Drosophila</taxon>
        <taxon>Sophophora</taxon>
    </lineage>
</organism>
<dbReference type="AlphaFoldDB" id="A0A3B0KCW5"/>
<keyword evidence="3" id="KW-0862">Zinc</keyword>
<dbReference type="Proteomes" id="UP000268350">
    <property type="component" value="Unassembled WGS sequence"/>
</dbReference>
<keyword evidence="1" id="KW-0479">Metal-binding</keyword>
<dbReference type="PANTHER" id="PTHR23041:SF78">
    <property type="entry name" value="E3 UBIQUITIN-PROTEIN LIGASE RNF4"/>
    <property type="match status" value="1"/>
</dbReference>
<feature type="region of interest" description="Disordered" evidence="5">
    <location>
        <begin position="42"/>
        <end position="126"/>
    </location>
</feature>
<dbReference type="PROSITE" id="PS00518">
    <property type="entry name" value="ZF_RING_1"/>
    <property type="match status" value="1"/>
</dbReference>